<evidence type="ECO:0000256" key="2">
    <source>
        <dbReference type="ARBA" id="ARBA00022490"/>
    </source>
</evidence>
<feature type="compositionally biased region" description="Polar residues" evidence="3">
    <location>
        <begin position="298"/>
        <end position="311"/>
    </location>
</feature>
<comment type="subcellular location">
    <subcellularLocation>
        <location evidence="1">Cytoplasm</location>
    </subcellularLocation>
</comment>
<organism evidence="4 5">
    <name type="scientific">Boothiomyces macroporosus</name>
    <dbReference type="NCBI Taxonomy" id="261099"/>
    <lineage>
        <taxon>Eukaryota</taxon>
        <taxon>Fungi</taxon>
        <taxon>Fungi incertae sedis</taxon>
        <taxon>Chytridiomycota</taxon>
        <taxon>Chytridiomycota incertae sedis</taxon>
        <taxon>Chytridiomycetes</taxon>
        <taxon>Rhizophydiales</taxon>
        <taxon>Terramycetaceae</taxon>
        <taxon>Boothiomyces</taxon>
    </lineage>
</organism>
<sequence>MAEKYEKQPEIKLKRSKPKLKQDYDLNLTKRKVNMNHLLNFSFPERQVAEQKLKKRQTGPYLKERFVNANKWDKTVPSVEFESATSHVKIMLATVQYLKQINERNQKQLLDLKEQIMDDVNDYRPLFIDLCLTQIKVSLDLLQDQIKEIDQQDYPKKKNKKCEQDGESFYFYQLGDGQHYYLHPLDIKVLKYEFGDYSQFPTHLKLPIVSLKESTVTADLRKRLTVFNEDELSKRTLMLLKETERKKEKIVIPVFDDYIPRPIPTFDYDENDFVPLSSSFQSSSPTNPPTPHKKSFADITSQPNSYKESNNGWKLEIPDDLLSNLVIENHTGGKKKKGKKIVLIGNNGGRRGY</sequence>
<dbReference type="GO" id="GO:0045944">
    <property type="term" value="P:positive regulation of transcription by RNA polymerase II"/>
    <property type="evidence" value="ECO:0007669"/>
    <property type="project" value="TreeGrafter"/>
</dbReference>
<dbReference type="InterPro" id="IPR039739">
    <property type="entry name" value="MAG2/RNF10"/>
</dbReference>
<feature type="region of interest" description="Disordered" evidence="3">
    <location>
        <begin position="277"/>
        <end position="311"/>
    </location>
</feature>
<evidence type="ECO:0000313" key="4">
    <source>
        <dbReference type="EMBL" id="KAJ3253747.1"/>
    </source>
</evidence>
<dbReference type="PANTHER" id="PTHR12983">
    <property type="entry name" value="RING FINGER 10 FAMILY MEMBER"/>
    <property type="match status" value="1"/>
</dbReference>
<proteinExistence type="predicted"/>
<comment type="caution">
    <text evidence="4">The sequence shown here is derived from an EMBL/GenBank/DDBJ whole genome shotgun (WGS) entry which is preliminary data.</text>
</comment>
<evidence type="ECO:0000256" key="1">
    <source>
        <dbReference type="ARBA" id="ARBA00004496"/>
    </source>
</evidence>
<dbReference type="PANTHER" id="PTHR12983:SF9">
    <property type="entry name" value="E3 UBIQUITIN-PROTEIN LIGASE RNF10"/>
    <property type="match status" value="1"/>
</dbReference>
<evidence type="ECO:0000256" key="3">
    <source>
        <dbReference type="SAM" id="MobiDB-lite"/>
    </source>
</evidence>
<gene>
    <name evidence="4" type="primary">RNF10</name>
    <name evidence="4" type="ORF">HK103_000339</name>
</gene>
<protein>
    <submittedName>
        <fullName evidence="4">RING finger protein 10</fullName>
    </submittedName>
</protein>
<accession>A0AAD5Y1K0</accession>
<dbReference type="EMBL" id="JADGKB010000101">
    <property type="protein sequence ID" value="KAJ3253747.1"/>
    <property type="molecule type" value="Genomic_DNA"/>
</dbReference>
<keyword evidence="5" id="KW-1185">Reference proteome</keyword>
<name>A0AAD5Y1K0_9FUNG</name>
<evidence type="ECO:0000313" key="5">
    <source>
        <dbReference type="Proteomes" id="UP001210925"/>
    </source>
</evidence>
<reference evidence="4" key="1">
    <citation type="submission" date="2020-05" db="EMBL/GenBank/DDBJ databases">
        <title>Phylogenomic resolution of chytrid fungi.</title>
        <authorList>
            <person name="Stajich J.E."/>
            <person name="Amses K."/>
            <person name="Simmons R."/>
            <person name="Seto K."/>
            <person name="Myers J."/>
            <person name="Bonds A."/>
            <person name="Quandt C.A."/>
            <person name="Barry K."/>
            <person name="Liu P."/>
            <person name="Grigoriev I."/>
            <person name="Longcore J.E."/>
            <person name="James T.Y."/>
        </authorList>
    </citation>
    <scope>NUCLEOTIDE SEQUENCE</scope>
    <source>
        <strain evidence="4">PLAUS21</strain>
    </source>
</reference>
<dbReference type="GO" id="GO:0000976">
    <property type="term" value="F:transcription cis-regulatory region binding"/>
    <property type="evidence" value="ECO:0007669"/>
    <property type="project" value="TreeGrafter"/>
</dbReference>
<dbReference type="Proteomes" id="UP001210925">
    <property type="component" value="Unassembled WGS sequence"/>
</dbReference>
<dbReference type="GO" id="GO:0005737">
    <property type="term" value="C:cytoplasm"/>
    <property type="evidence" value="ECO:0007669"/>
    <property type="project" value="UniProtKB-SubCell"/>
</dbReference>
<keyword evidence="2" id="KW-0963">Cytoplasm</keyword>
<dbReference type="AlphaFoldDB" id="A0AAD5Y1K0"/>